<dbReference type="EMBL" id="BLLF01000274">
    <property type="protein sequence ID" value="GFH09912.1"/>
    <property type="molecule type" value="Genomic_DNA"/>
</dbReference>
<organism evidence="6 7">
    <name type="scientific">Haematococcus lacustris</name>
    <name type="common">Green alga</name>
    <name type="synonym">Haematococcus pluvialis</name>
    <dbReference type="NCBI Taxonomy" id="44745"/>
    <lineage>
        <taxon>Eukaryota</taxon>
        <taxon>Viridiplantae</taxon>
        <taxon>Chlorophyta</taxon>
        <taxon>core chlorophytes</taxon>
        <taxon>Chlorophyceae</taxon>
        <taxon>CS clade</taxon>
        <taxon>Chlamydomonadales</taxon>
        <taxon>Haematococcaceae</taxon>
        <taxon>Haematococcus</taxon>
    </lineage>
</organism>
<dbReference type="GO" id="GO:0005886">
    <property type="term" value="C:plasma membrane"/>
    <property type="evidence" value="ECO:0007669"/>
    <property type="project" value="UniProtKB-SubCell"/>
</dbReference>
<keyword evidence="2 5" id="KW-0812">Transmembrane</keyword>
<reference evidence="6 7" key="1">
    <citation type="submission" date="2020-02" db="EMBL/GenBank/DDBJ databases">
        <title>Draft genome sequence of Haematococcus lacustris strain NIES-144.</title>
        <authorList>
            <person name="Morimoto D."/>
            <person name="Nakagawa S."/>
            <person name="Yoshida T."/>
            <person name="Sawayama S."/>
        </authorList>
    </citation>
    <scope>NUCLEOTIDE SEQUENCE [LARGE SCALE GENOMIC DNA]</scope>
    <source>
        <strain evidence="6 7">NIES-144</strain>
    </source>
</reference>
<comment type="caution">
    <text evidence="6">The sequence shown here is derived from an EMBL/GenBank/DDBJ whole genome shotgun (WGS) entry which is preliminary data.</text>
</comment>
<dbReference type="GO" id="GO:0005769">
    <property type="term" value="C:early endosome"/>
    <property type="evidence" value="ECO:0007669"/>
    <property type="project" value="UniProtKB-SubCell"/>
</dbReference>
<comment type="function">
    <text evidence="5">Acts as a Mg(2+) transporter. Can also transport other divalent cations such as Fe(2+), Sr(2+), Ba(2+), Mn(2+) and Co(2+) but to a much less extent than Mg(2+).</text>
</comment>
<feature type="transmembrane region" description="Helical" evidence="5">
    <location>
        <begin position="7"/>
        <end position="23"/>
    </location>
</feature>
<evidence type="ECO:0000313" key="7">
    <source>
        <dbReference type="Proteomes" id="UP000485058"/>
    </source>
</evidence>
<comment type="similarity">
    <text evidence="5">Belongs to the NIPA (TC 2.A.7) family.</text>
</comment>
<dbReference type="Pfam" id="PF05653">
    <property type="entry name" value="Mg_trans_NIPA"/>
    <property type="match status" value="1"/>
</dbReference>
<keyword evidence="5" id="KW-0406">Ion transport</keyword>
<accession>A0A699Z3D1</accession>
<dbReference type="Proteomes" id="UP000485058">
    <property type="component" value="Unassembled WGS sequence"/>
</dbReference>
<keyword evidence="5" id="KW-0813">Transport</keyword>
<feature type="transmembrane region" description="Helical" evidence="5">
    <location>
        <begin position="60"/>
        <end position="81"/>
    </location>
</feature>
<feature type="transmembrane region" description="Helical" evidence="5">
    <location>
        <begin position="35"/>
        <end position="53"/>
    </location>
</feature>
<keyword evidence="3 5" id="KW-1133">Transmembrane helix</keyword>
<keyword evidence="4 5" id="KW-0472">Membrane</keyword>
<comment type="subunit">
    <text evidence="5">Homodimer.</text>
</comment>
<sequence>MHGTSNVFVYLGICSLAGSLSVMSCKVSCGLTEPMLWLGGAVQALGIALKLTFQGDNQLVFVETHVCIAVVVCCVLTQMNYLNKALDLYNTAIVSPVYYVMFTVLTIVASVIMFNDIQSPVQLATEACGFLTIVGGTFLLHSTRDLDVSLADLG</sequence>
<protein>
    <recommendedName>
        <fullName evidence="5">Probable magnesium transporter</fullName>
    </recommendedName>
</protein>
<dbReference type="PANTHER" id="PTHR12570">
    <property type="match status" value="1"/>
</dbReference>
<gene>
    <name evidence="6" type="ORF">HaLaN_05140</name>
</gene>
<comment type="subcellular location">
    <subcellularLocation>
        <location evidence="5">Cell membrane</location>
        <topology evidence="5">Multi-pass membrane protein</topology>
    </subcellularLocation>
    <subcellularLocation>
        <location evidence="5">Early endosome</location>
    </subcellularLocation>
    <subcellularLocation>
        <location evidence="1">Membrane</location>
        <topology evidence="1">Multi-pass membrane protein</topology>
    </subcellularLocation>
</comment>
<evidence type="ECO:0000256" key="1">
    <source>
        <dbReference type="ARBA" id="ARBA00004141"/>
    </source>
</evidence>
<proteinExistence type="inferred from homology"/>
<keyword evidence="7" id="KW-1185">Reference proteome</keyword>
<dbReference type="InterPro" id="IPR008521">
    <property type="entry name" value="Mg_trans_NIPA"/>
</dbReference>
<comment type="caution">
    <text evidence="5">Lacks conserved residue(s) required for the propagation of feature annotation.</text>
</comment>
<feature type="non-terminal residue" evidence="6">
    <location>
        <position position="154"/>
    </location>
</feature>
<name>A0A699Z3D1_HAELA</name>
<dbReference type="GO" id="GO:0015095">
    <property type="term" value="F:magnesium ion transmembrane transporter activity"/>
    <property type="evidence" value="ECO:0007669"/>
    <property type="project" value="UniProtKB-UniRule"/>
</dbReference>
<evidence type="ECO:0000256" key="5">
    <source>
        <dbReference type="RuleBase" id="RU363078"/>
    </source>
</evidence>
<evidence type="ECO:0000256" key="3">
    <source>
        <dbReference type="ARBA" id="ARBA00022989"/>
    </source>
</evidence>
<keyword evidence="5" id="KW-0460">Magnesium</keyword>
<evidence type="ECO:0000313" key="6">
    <source>
        <dbReference type="EMBL" id="GFH09912.1"/>
    </source>
</evidence>
<dbReference type="PANTHER" id="PTHR12570:SF91">
    <property type="entry name" value="MAGNESIUM TRANSPORTER-RELATED"/>
    <property type="match status" value="1"/>
</dbReference>
<feature type="transmembrane region" description="Helical" evidence="5">
    <location>
        <begin position="93"/>
        <end position="114"/>
    </location>
</feature>
<keyword evidence="5" id="KW-1003">Cell membrane</keyword>
<evidence type="ECO:0000256" key="2">
    <source>
        <dbReference type="ARBA" id="ARBA00022692"/>
    </source>
</evidence>
<keyword evidence="5" id="KW-0967">Endosome</keyword>
<dbReference type="AlphaFoldDB" id="A0A699Z3D1"/>
<feature type="transmembrane region" description="Helical" evidence="5">
    <location>
        <begin position="121"/>
        <end position="140"/>
    </location>
</feature>
<evidence type="ECO:0000256" key="4">
    <source>
        <dbReference type="ARBA" id="ARBA00023136"/>
    </source>
</evidence>